<evidence type="ECO:0000259" key="3">
    <source>
        <dbReference type="PROSITE" id="PS50109"/>
    </source>
</evidence>
<dbReference type="PROSITE" id="PS50109">
    <property type="entry name" value="HIS_KIN"/>
    <property type="match status" value="1"/>
</dbReference>
<feature type="compositionally biased region" description="Low complexity" evidence="2">
    <location>
        <begin position="10"/>
        <end position="28"/>
    </location>
</feature>
<dbReference type="EMBL" id="JAJTWT010000005">
    <property type="protein sequence ID" value="MCE4538535.1"/>
    <property type="molecule type" value="Genomic_DNA"/>
</dbReference>
<reference evidence="4 5" key="1">
    <citation type="submission" date="2021-12" db="EMBL/GenBank/DDBJ databases">
        <title>Genome seq of p7.</title>
        <authorList>
            <person name="Seo T."/>
        </authorList>
    </citation>
    <scope>NUCLEOTIDE SEQUENCE [LARGE SCALE GENOMIC DNA]</scope>
    <source>
        <strain evidence="4 5">P7</strain>
    </source>
</reference>
<dbReference type="GO" id="GO:0016301">
    <property type="term" value="F:kinase activity"/>
    <property type="evidence" value="ECO:0007669"/>
    <property type="project" value="UniProtKB-KW"/>
</dbReference>
<dbReference type="RefSeq" id="WP_233392965.1">
    <property type="nucleotide sequence ID" value="NZ_JAJTWT010000005.1"/>
</dbReference>
<protein>
    <submittedName>
        <fullName evidence="4">HAMP domain-containing histidine kinase</fullName>
    </submittedName>
</protein>
<keyword evidence="5" id="KW-1185">Reference proteome</keyword>
<gene>
    <name evidence="4" type="ORF">LXT12_14880</name>
</gene>
<dbReference type="SUPFAM" id="SSF55874">
    <property type="entry name" value="ATPase domain of HSP90 chaperone/DNA topoisomerase II/histidine kinase"/>
    <property type="match status" value="1"/>
</dbReference>
<dbReference type="InterPro" id="IPR036890">
    <property type="entry name" value="HATPase_C_sf"/>
</dbReference>
<feature type="region of interest" description="Disordered" evidence="2">
    <location>
        <begin position="1"/>
        <end position="43"/>
    </location>
</feature>
<evidence type="ECO:0000313" key="5">
    <source>
        <dbReference type="Proteomes" id="UP001201463"/>
    </source>
</evidence>
<dbReference type="Proteomes" id="UP001201463">
    <property type="component" value="Unassembled WGS sequence"/>
</dbReference>
<dbReference type="InterPro" id="IPR005467">
    <property type="entry name" value="His_kinase_dom"/>
</dbReference>
<evidence type="ECO:0000256" key="2">
    <source>
        <dbReference type="SAM" id="MobiDB-lite"/>
    </source>
</evidence>
<accession>A0ABS8XFQ4</accession>
<proteinExistence type="predicted"/>
<evidence type="ECO:0000313" key="4">
    <source>
        <dbReference type="EMBL" id="MCE4538535.1"/>
    </source>
</evidence>
<keyword evidence="4" id="KW-0418">Kinase</keyword>
<keyword evidence="1" id="KW-0597">Phosphoprotein</keyword>
<sequence length="301" mass="30761">MNQQRASTTASGPPLGSAGLLGSPVSLGTEPGRHPGTAGELSHAGADPAALWRQAVHDLRGLLGVVSNATLLLQRPISDERRADLLVVLDRSVAALRDLLNGVADLAALDAVQERPHLRAVDVGTVLDGLCGSLRELAGSRGLHLDCRGPASLLAESDALMVTRMVQNLMLNAISYTQAGGVTLTWGPCGDAQSPHWYFEACDMPYAVAAVPAPGLAPAAPLRTAAPAPEAGQGIGLSIVRRLCGALGGTMQVVCGSAGRSTRIRLPRHYAGSLEEFTIAATGRGRPAGADAGGGSGTPRS</sequence>
<comment type="caution">
    <text evidence="4">The sequence shown here is derived from an EMBL/GenBank/DDBJ whole genome shotgun (WGS) entry which is preliminary data.</text>
</comment>
<keyword evidence="4" id="KW-0808">Transferase</keyword>
<dbReference type="PANTHER" id="PTHR43547">
    <property type="entry name" value="TWO-COMPONENT HISTIDINE KINASE"/>
    <property type="match status" value="1"/>
</dbReference>
<feature type="domain" description="Histidine kinase" evidence="3">
    <location>
        <begin position="54"/>
        <end position="270"/>
    </location>
</feature>
<organism evidence="4 5">
    <name type="scientific">Pelomonas caseinilytica</name>
    <dbReference type="NCBI Taxonomy" id="2906763"/>
    <lineage>
        <taxon>Bacteria</taxon>
        <taxon>Pseudomonadati</taxon>
        <taxon>Pseudomonadota</taxon>
        <taxon>Betaproteobacteria</taxon>
        <taxon>Burkholderiales</taxon>
        <taxon>Sphaerotilaceae</taxon>
        <taxon>Roseateles</taxon>
    </lineage>
</organism>
<evidence type="ECO:0000256" key="1">
    <source>
        <dbReference type="ARBA" id="ARBA00022553"/>
    </source>
</evidence>
<dbReference type="Gene3D" id="3.30.565.10">
    <property type="entry name" value="Histidine kinase-like ATPase, C-terminal domain"/>
    <property type="match status" value="1"/>
</dbReference>
<name>A0ABS8XFQ4_9BURK</name>
<feature type="compositionally biased region" description="Gly residues" evidence="2">
    <location>
        <begin position="291"/>
        <end position="301"/>
    </location>
</feature>
<dbReference type="PANTHER" id="PTHR43547:SF2">
    <property type="entry name" value="HYBRID SIGNAL TRANSDUCTION HISTIDINE KINASE C"/>
    <property type="match status" value="1"/>
</dbReference>
<feature type="region of interest" description="Disordered" evidence="2">
    <location>
        <begin position="282"/>
        <end position="301"/>
    </location>
</feature>